<name>I7A3H6_MELRP</name>
<comment type="subcellular location">
    <subcellularLocation>
        <location evidence="1">Cytoplasm</location>
    </subcellularLocation>
</comment>
<proteinExistence type="predicted"/>
<accession>I7A3H6</accession>
<evidence type="ECO:0000313" key="13">
    <source>
        <dbReference type="Proteomes" id="UP000009011"/>
    </source>
</evidence>
<protein>
    <submittedName>
        <fullName evidence="12">Tyrosine recombinase</fullName>
    </submittedName>
</protein>
<keyword evidence="2" id="KW-0963">Cytoplasm</keyword>
<dbReference type="PATRIC" id="fig|1191523.3.peg.2678"/>
<evidence type="ECO:0000256" key="8">
    <source>
        <dbReference type="ARBA" id="ARBA00023306"/>
    </source>
</evidence>
<dbReference type="GO" id="GO:0015074">
    <property type="term" value="P:DNA integration"/>
    <property type="evidence" value="ECO:0007669"/>
    <property type="project" value="UniProtKB-KW"/>
</dbReference>
<dbReference type="InterPro" id="IPR044068">
    <property type="entry name" value="CB"/>
</dbReference>
<dbReference type="AlphaFoldDB" id="I7A3H6"/>
<evidence type="ECO:0000256" key="5">
    <source>
        <dbReference type="ARBA" id="ARBA00022908"/>
    </source>
</evidence>
<feature type="domain" description="Tyr recombinase" evidence="10">
    <location>
        <begin position="111"/>
        <end position="291"/>
    </location>
</feature>
<keyword evidence="4" id="KW-0159">Chromosome partition</keyword>
<dbReference type="GO" id="GO:0007059">
    <property type="term" value="P:chromosome segregation"/>
    <property type="evidence" value="ECO:0007669"/>
    <property type="project" value="UniProtKB-KW"/>
</dbReference>
<dbReference type="InterPro" id="IPR050090">
    <property type="entry name" value="Tyrosine_recombinase_XerCD"/>
</dbReference>
<evidence type="ECO:0000256" key="1">
    <source>
        <dbReference type="ARBA" id="ARBA00004496"/>
    </source>
</evidence>
<feature type="domain" description="Core-binding (CB)" evidence="11">
    <location>
        <begin position="4"/>
        <end position="90"/>
    </location>
</feature>
<gene>
    <name evidence="12" type="ordered locus">MROS_2543</name>
</gene>
<dbReference type="Pfam" id="PF02899">
    <property type="entry name" value="Phage_int_SAM_1"/>
    <property type="match status" value="1"/>
</dbReference>
<dbReference type="Proteomes" id="UP000009011">
    <property type="component" value="Chromosome"/>
</dbReference>
<evidence type="ECO:0000256" key="6">
    <source>
        <dbReference type="ARBA" id="ARBA00023125"/>
    </source>
</evidence>
<dbReference type="Gene3D" id="1.10.443.10">
    <property type="entry name" value="Intergrase catalytic core"/>
    <property type="match status" value="1"/>
</dbReference>
<evidence type="ECO:0000259" key="11">
    <source>
        <dbReference type="PROSITE" id="PS51900"/>
    </source>
</evidence>
<dbReference type="PANTHER" id="PTHR30349">
    <property type="entry name" value="PHAGE INTEGRASE-RELATED"/>
    <property type="match status" value="1"/>
</dbReference>
<dbReference type="InterPro" id="IPR011010">
    <property type="entry name" value="DNA_brk_join_enz"/>
</dbReference>
<evidence type="ECO:0000313" key="12">
    <source>
        <dbReference type="EMBL" id="AFN75773.1"/>
    </source>
</evidence>
<dbReference type="eggNOG" id="COG4974">
    <property type="taxonomic scope" value="Bacteria"/>
</dbReference>
<dbReference type="RefSeq" id="WP_014857203.1">
    <property type="nucleotide sequence ID" value="NC_018178.1"/>
</dbReference>
<dbReference type="GO" id="GO:0051301">
    <property type="term" value="P:cell division"/>
    <property type="evidence" value="ECO:0007669"/>
    <property type="project" value="UniProtKB-KW"/>
</dbReference>
<dbReference type="PANTHER" id="PTHR30349:SF77">
    <property type="entry name" value="TYROSINE RECOMBINASE XERC"/>
    <property type="match status" value="1"/>
</dbReference>
<keyword evidence="13" id="KW-1185">Reference proteome</keyword>
<evidence type="ECO:0000256" key="9">
    <source>
        <dbReference type="PROSITE-ProRule" id="PRU01248"/>
    </source>
</evidence>
<keyword evidence="8" id="KW-0131">Cell cycle</keyword>
<dbReference type="Pfam" id="PF00589">
    <property type="entry name" value="Phage_integrase"/>
    <property type="match status" value="1"/>
</dbReference>
<dbReference type="STRING" id="1191523.MROS_2543"/>
<evidence type="ECO:0000256" key="2">
    <source>
        <dbReference type="ARBA" id="ARBA00022490"/>
    </source>
</evidence>
<dbReference type="Gene3D" id="1.10.150.130">
    <property type="match status" value="1"/>
</dbReference>
<organism evidence="12 13">
    <name type="scientific">Melioribacter roseus (strain DSM 23840 / JCM 17771 / VKM B-2668 / P3M-2)</name>
    <dbReference type="NCBI Taxonomy" id="1191523"/>
    <lineage>
        <taxon>Bacteria</taxon>
        <taxon>Pseudomonadati</taxon>
        <taxon>Ignavibacteriota</taxon>
        <taxon>Ignavibacteria</taxon>
        <taxon>Ignavibacteriales</taxon>
        <taxon>Melioribacteraceae</taxon>
        <taxon>Melioribacter</taxon>
    </lineage>
</organism>
<keyword evidence="7" id="KW-0233">DNA recombination</keyword>
<reference evidence="12 13" key="1">
    <citation type="journal article" date="2013" name="PLoS ONE">
        <title>Genomic analysis of Melioribacter roseus, facultatively anaerobic organotrophic bacterium representing a novel deep lineage within Bacteriodetes/Chlorobi group.</title>
        <authorList>
            <person name="Kadnikov V.V."/>
            <person name="Mardanov A.V."/>
            <person name="Podosokorskaya O.A."/>
            <person name="Gavrilov S.N."/>
            <person name="Kublanov I.V."/>
            <person name="Beletsky A.V."/>
            <person name="Bonch-Osmolovskaya E.A."/>
            <person name="Ravin N.V."/>
        </authorList>
    </citation>
    <scope>NUCLEOTIDE SEQUENCE [LARGE SCALE GENOMIC DNA]</scope>
    <source>
        <strain evidence="13">JCM 17771 / P3M-2</strain>
    </source>
</reference>
<sequence>MPNGNIKNIIGRLLSEMSGVNRVSQNTIDAYSIDLNQFAGFCEEIGISSIDQISERHLRNYLVNLNEAGLSKTSVARKLSSLRKLFQFAFKNNFIKTNPIKKIPNPKVKRKLPETISASYYEEILAKIDSSEEDDEIKRANKIIVELLYGCALRVSELTALKLKDIDLDNRVIKVWGKGSKTRYAPVGSKTHKILKEYIAFLESKSHDDFLIKLKGKPVDRFYVYRLVKKLLSGYELKRKSPHILRHSSATHMLDNDADLLAVKEFLGHENLSTTQIYTHVSIERIKKIYKQAHPKSKKESL</sequence>
<dbReference type="GO" id="GO:0006310">
    <property type="term" value="P:DNA recombination"/>
    <property type="evidence" value="ECO:0007669"/>
    <property type="project" value="UniProtKB-KW"/>
</dbReference>
<dbReference type="EMBL" id="CP003557">
    <property type="protein sequence ID" value="AFN75773.1"/>
    <property type="molecule type" value="Genomic_DNA"/>
</dbReference>
<keyword evidence="3" id="KW-0132">Cell division</keyword>
<keyword evidence="5" id="KW-0229">DNA integration</keyword>
<evidence type="ECO:0000256" key="7">
    <source>
        <dbReference type="ARBA" id="ARBA00023172"/>
    </source>
</evidence>
<dbReference type="PROSITE" id="PS51900">
    <property type="entry name" value="CB"/>
    <property type="match status" value="1"/>
</dbReference>
<dbReference type="KEGG" id="mro:MROS_2543"/>
<evidence type="ECO:0000256" key="4">
    <source>
        <dbReference type="ARBA" id="ARBA00022829"/>
    </source>
</evidence>
<dbReference type="GO" id="GO:0005737">
    <property type="term" value="C:cytoplasm"/>
    <property type="evidence" value="ECO:0007669"/>
    <property type="project" value="UniProtKB-SubCell"/>
</dbReference>
<dbReference type="InterPro" id="IPR013762">
    <property type="entry name" value="Integrase-like_cat_sf"/>
</dbReference>
<dbReference type="InterPro" id="IPR002104">
    <property type="entry name" value="Integrase_catalytic"/>
</dbReference>
<dbReference type="InterPro" id="IPR010998">
    <property type="entry name" value="Integrase_recombinase_N"/>
</dbReference>
<keyword evidence="6 9" id="KW-0238">DNA-binding</keyword>
<dbReference type="SUPFAM" id="SSF56349">
    <property type="entry name" value="DNA breaking-rejoining enzymes"/>
    <property type="match status" value="1"/>
</dbReference>
<dbReference type="GO" id="GO:0003677">
    <property type="term" value="F:DNA binding"/>
    <property type="evidence" value="ECO:0007669"/>
    <property type="project" value="UniProtKB-UniRule"/>
</dbReference>
<dbReference type="OrthoDB" id="9801717at2"/>
<evidence type="ECO:0000256" key="3">
    <source>
        <dbReference type="ARBA" id="ARBA00022618"/>
    </source>
</evidence>
<dbReference type="InterPro" id="IPR004107">
    <property type="entry name" value="Integrase_SAM-like_N"/>
</dbReference>
<evidence type="ECO:0000259" key="10">
    <source>
        <dbReference type="PROSITE" id="PS51898"/>
    </source>
</evidence>
<dbReference type="PROSITE" id="PS51898">
    <property type="entry name" value="TYR_RECOMBINASE"/>
    <property type="match status" value="1"/>
</dbReference>
<dbReference type="HOGENOM" id="CLU_027562_9_0_10"/>